<dbReference type="GO" id="GO:0051903">
    <property type="term" value="F:S-(hydroxymethyl)glutathione dehydrogenase [NAD(P)+] activity"/>
    <property type="evidence" value="ECO:0007669"/>
    <property type="project" value="TreeGrafter"/>
</dbReference>
<evidence type="ECO:0000256" key="4">
    <source>
        <dbReference type="SAM" id="MobiDB-lite"/>
    </source>
</evidence>
<dbReference type="GO" id="GO:0008270">
    <property type="term" value="F:zinc ion binding"/>
    <property type="evidence" value="ECO:0007669"/>
    <property type="project" value="TreeGrafter"/>
</dbReference>
<keyword evidence="3" id="KW-0862">Zinc</keyword>
<reference evidence="5 6" key="1">
    <citation type="submission" date="2019-01" db="EMBL/GenBank/DDBJ databases">
        <title>Sequencing of cultivated peanut Arachis hypogaea provides insights into genome evolution and oil improvement.</title>
        <authorList>
            <person name="Chen X."/>
        </authorList>
    </citation>
    <scope>NUCLEOTIDE SEQUENCE [LARGE SCALE GENOMIC DNA]</scope>
    <source>
        <strain evidence="6">cv. Fuhuasheng</strain>
        <tissue evidence="5">Leaves</tissue>
    </source>
</reference>
<evidence type="ECO:0000313" key="6">
    <source>
        <dbReference type="Proteomes" id="UP000289738"/>
    </source>
</evidence>
<dbReference type="GO" id="GO:0046294">
    <property type="term" value="P:formaldehyde catabolic process"/>
    <property type="evidence" value="ECO:0007669"/>
    <property type="project" value="TreeGrafter"/>
</dbReference>
<comment type="caution">
    <text evidence="5">The sequence shown here is derived from an EMBL/GenBank/DDBJ whole genome shotgun (WGS) entry which is preliminary data.</text>
</comment>
<gene>
    <name evidence="5" type="ORF">Ahy_A09g044172</name>
</gene>
<dbReference type="Gene3D" id="3.90.180.10">
    <property type="entry name" value="Medium-chain alcohol dehydrogenases, catalytic domain"/>
    <property type="match status" value="1"/>
</dbReference>
<name>A0A445BJP0_ARAHY</name>
<accession>A0A445BJP0</accession>
<keyword evidence="2" id="KW-0479">Metal-binding</keyword>
<dbReference type="EMBL" id="SDMP01000009">
    <property type="protein sequence ID" value="RYR38884.1"/>
    <property type="molecule type" value="Genomic_DNA"/>
</dbReference>
<dbReference type="Gene3D" id="3.30.565.10">
    <property type="entry name" value="Histidine kinase-like ATPase, C-terminal domain"/>
    <property type="match status" value="1"/>
</dbReference>
<feature type="compositionally biased region" description="Pro residues" evidence="4">
    <location>
        <begin position="98"/>
        <end position="108"/>
    </location>
</feature>
<dbReference type="AlphaFoldDB" id="A0A445BJP0"/>
<keyword evidence="6" id="KW-1185">Reference proteome</keyword>
<protein>
    <recommendedName>
        <fullName evidence="7">Alcohol dehydrogenase-like C-terminal domain-containing protein</fullName>
    </recommendedName>
</protein>
<dbReference type="SUPFAM" id="SSF55874">
    <property type="entry name" value="ATPase domain of HSP90 chaperone/DNA topoisomerase II/histidine kinase"/>
    <property type="match status" value="1"/>
</dbReference>
<evidence type="ECO:0000313" key="5">
    <source>
        <dbReference type="EMBL" id="RYR38884.1"/>
    </source>
</evidence>
<dbReference type="STRING" id="3818.A0A445BJP0"/>
<comment type="subunit">
    <text evidence="1">Homodimer.</text>
</comment>
<evidence type="ECO:0000256" key="3">
    <source>
        <dbReference type="ARBA" id="ARBA00022833"/>
    </source>
</evidence>
<dbReference type="PANTHER" id="PTHR43880">
    <property type="entry name" value="ALCOHOL DEHYDROGENASE"/>
    <property type="match status" value="1"/>
</dbReference>
<dbReference type="Proteomes" id="UP000289738">
    <property type="component" value="Chromosome A09"/>
</dbReference>
<dbReference type="GO" id="GO:0005829">
    <property type="term" value="C:cytosol"/>
    <property type="evidence" value="ECO:0007669"/>
    <property type="project" value="TreeGrafter"/>
</dbReference>
<dbReference type="Gene3D" id="3.40.50.720">
    <property type="entry name" value="NAD(P)-binding Rossmann-like Domain"/>
    <property type="match status" value="1"/>
</dbReference>
<evidence type="ECO:0000256" key="1">
    <source>
        <dbReference type="ARBA" id="ARBA00011738"/>
    </source>
</evidence>
<dbReference type="SUPFAM" id="SSF50129">
    <property type="entry name" value="GroES-like"/>
    <property type="match status" value="1"/>
</dbReference>
<feature type="region of interest" description="Disordered" evidence="4">
    <location>
        <begin position="91"/>
        <end position="133"/>
    </location>
</feature>
<dbReference type="PANTHER" id="PTHR43880:SF5">
    <property type="entry name" value="ALCOHOL DEHYDROGENASE-LIKE 6"/>
    <property type="match status" value="1"/>
</dbReference>
<evidence type="ECO:0000256" key="2">
    <source>
        <dbReference type="ARBA" id="ARBA00022723"/>
    </source>
</evidence>
<evidence type="ECO:0008006" key="7">
    <source>
        <dbReference type="Google" id="ProtNLM"/>
    </source>
</evidence>
<dbReference type="InterPro" id="IPR036890">
    <property type="entry name" value="HATPase_C_sf"/>
</dbReference>
<dbReference type="InterPro" id="IPR011032">
    <property type="entry name" value="GroES-like_sf"/>
</dbReference>
<proteinExistence type="predicted"/>
<organism evidence="5 6">
    <name type="scientific">Arachis hypogaea</name>
    <name type="common">Peanut</name>
    <dbReference type="NCBI Taxonomy" id="3818"/>
    <lineage>
        <taxon>Eukaryota</taxon>
        <taxon>Viridiplantae</taxon>
        <taxon>Streptophyta</taxon>
        <taxon>Embryophyta</taxon>
        <taxon>Tracheophyta</taxon>
        <taxon>Spermatophyta</taxon>
        <taxon>Magnoliopsida</taxon>
        <taxon>eudicotyledons</taxon>
        <taxon>Gunneridae</taxon>
        <taxon>Pentapetalae</taxon>
        <taxon>rosids</taxon>
        <taxon>fabids</taxon>
        <taxon>Fabales</taxon>
        <taxon>Fabaceae</taxon>
        <taxon>Papilionoideae</taxon>
        <taxon>50 kb inversion clade</taxon>
        <taxon>dalbergioids sensu lato</taxon>
        <taxon>Dalbergieae</taxon>
        <taxon>Pterocarpus clade</taxon>
        <taxon>Arachis</taxon>
    </lineage>
</organism>
<sequence>MGKKPDPVITKCKEGENWTKVTFKPDLEKFKMVELEEDVVVLMKNGWLTWLAALERLSRSFAKIGDRWEISALTITNGIRRAAIEEAKARHSLRIPTATPPPLAPPSQSPQTLARPPTPPPPPLSQDEVVTKQRNKDEVRTMFESYRRIKLFLSKKEGDFIHDLEQSFFALVNASRVFSTNVSKEDETLNLLSAYNYVISSDQDQMKPILQAGNGAIADRTPECWKDFPCKCCCSKYINHVNNLLAVDNLQVLFWKAELEEIRKKGFKGVENGDNAADEKGQRLVQENKEENEEVLKSLEPLLATEEDRKFWYPLVEIGVTLGVPKVNPEMSTHYGLFLMGRTLKGYLFGGWKPKSDLPLLVEKYVNKEIQIDDYITYHVPFDDINNAFDLMKEGKCLRCVIHMPR</sequence>